<sequence length="87" mass="8955">MSTWTALAAGGAEAVRTGAWESGATVAGAVVVVLMVAATVSLLRSPALDPVLRLLWLLVILAFPVAGAGLWFALGRRAPRPQDPHPA</sequence>
<accession>A0A0A6VSI0</accession>
<dbReference type="Proteomes" id="UP000030466">
    <property type="component" value="Unassembled WGS sequence"/>
</dbReference>
<dbReference type="GO" id="GO:0005886">
    <property type="term" value="C:plasma membrane"/>
    <property type="evidence" value="ECO:0007669"/>
    <property type="project" value="UniProtKB-SubCell"/>
</dbReference>
<proteinExistence type="predicted"/>
<evidence type="ECO:0000256" key="5">
    <source>
        <dbReference type="ARBA" id="ARBA00023136"/>
    </source>
</evidence>
<name>A0A0A6VSI0_KOCRO</name>
<evidence type="ECO:0000256" key="1">
    <source>
        <dbReference type="ARBA" id="ARBA00004651"/>
    </source>
</evidence>
<organism evidence="8 9">
    <name type="scientific">Kocuria rosea subsp. polaris</name>
    <dbReference type="NCBI Taxonomy" id="136273"/>
    <lineage>
        <taxon>Bacteria</taxon>
        <taxon>Bacillati</taxon>
        <taxon>Actinomycetota</taxon>
        <taxon>Actinomycetes</taxon>
        <taxon>Micrococcales</taxon>
        <taxon>Micrococcaceae</taxon>
        <taxon>Kocuria</taxon>
    </lineage>
</organism>
<dbReference type="AlphaFoldDB" id="A0A0A6VSI0"/>
<evidence type="ECO:0000256" key="4">
    <source>
        <dbReference type="ARBA" id="ARBA00022989"/>
    </source>
</evidence>
<dbReference type="Pfam" id="PF13396">
    <property type="entry name" value="PLDc_N"/>
    <property type="match status" value="1"/>
</dbReference>
<comment type="caution">
    <text evidence="8">The sequence shown here is derived from an EMBL/GenBank/DDBJ whole genome shotgun (WGS) entry which is preliminary data.</text>
</comment>
<dbReference type="InterPro" id="IPR027379">
    <property type="entry name" value="CLS_N"/>
</dbReference>
<evidence type="ECO:0000313" key="8">
    <source>
        <dbReference type="EMBL" id="KHD97616.1"/>
    </source>
</evidence>
<evidence type="ECO:0000256" key="3">
    <source>
        <dbReference type="ARBA" id="ARBA00022692"/>
    </source>
</evidence>
<comment type="subcellular location">
    <subcellularLocation>
        <location evidence="1">Cell membrane</location>
        <topology evidence="1">Multi-pass membrane protein</topology>
    </subcellularLocation>
</comment>
<keyword evidence="2" id="KW-1003">Cell membrane</keyword>
<feature type="transmembrane region" description="Helical" evidence="6">
    <location>
        <begin position="55"/>
        <end position="74"/>
    </location>
</feature>
<evidence type="ECO:0000313" key="9">
    <source>
        <dbReference type="Proteomes" id="UP000030466"/>
    </source>
</evidence>
<feature type="domain" description="Cardiolipin synthase N-terminal" evidence="7">
    <location>
        <begin position="33"/>
        <end position="76"/>
    </location>
</feature>
<keyword evidence="9" id="KW-1185">Reference proteome</keyword>
<keyword evidence="4 6" id="KW-1133">Transmembrane helix</keyword>
<reference evidence="8 9" key="1">
    <citation type="journal article" date="2003" name="Int. J. Syst. Evol. Microbiol.">
        <title>Kocuria polaris sp. nov., an orange-pigmented psychrophilic bacterium isolated from an Antarctic cyanobacterial mat sample.</title>
        <authorList>
            <person name="Reddy G.S."/>
            <person name="Prakash J.S."/>
            <person name="Prabahar V."/>
            <person name="Matsumoto G.I."/>
            <person name="Stackebrandt E."/>
            <person name="Shivaji S."/>
        </authorList>
    </citation>
    <scope>NUCLEOTIDE SEQUENCE [LARGE SCALE GENOMIC DNA]</scope>
    <source>
        <strain evidence="8 9">CMS 76or</strain>
    </source>
</reference>
<gene>
    <name evidence="8" type="ORF">GY22_07795</name>
</gene>
<dbReference type="EMBL" id="JSUH01000006">
    <property type="protein sequence ID" value="KHD97616.1"/>
    <property type="molecule type" value="Genomic_DNA"/>
</dbReference>
<evidence type="ECO:0000256" key="2">
    <source>
        <dbReference type="ARBA" id="ARBA00022475"/>
    </source>
</evidence>
<feature type="transmembrane region" description="Helical" evidence="6">
    <location>
        <begin position="24"/>
        <end position="43"/>
    </location>
</feature>
<keyword evidence="5 6" id="KW-0472">Membrane</keyword>
<protein>
    <recommendedName>
        <fullName evidence="7">Cardiolipin synthase N-terminal domain-containing protein</fullName>
    </recommendedName>
</protein>
<dbReference type="RefSeq" id="WP_035925812.1">
    <property type="nucleotide sequence ID" value="NZ_JSUH01000006.1"/>
</dbReference>
<keyword evidence="3 6" id="KW-0812">Transmembrane</keyword>
<evidence type="ECO:0000259" key="7">
    <source>
        <dbReference type="Pfam" id="PF13396"/>
    </source>
</evidence>
<evidence type="ECO:0000256" key="6">
    <source>
        <dbReference type="SAM" id="Phobius"/>
    </source>
</evidence>